<dbReference type="OrthoDB" id="9802028at2"/>
<dbReference type="EMBL" id="PKKJ01000020">
    <property type="protein sequence ID" value="PKY65622.1"/>
    <property type="molecule type" value="Genomic_DNA"/>
</dbReference>
<keyword evidence="3" id="KW-0274">FAD</keyword>
<sequence length="139" mass="14626">MMSLEFKQRRARQTKMSEAIEAELVLVALGARARIELAESAGIEAENGVIVVDGCGGASNPRIWAVGDAVISTSVVTGVRRPVQFVGAASRAGRRIVDAIVVELGASSLEPRPIADSERTAIVRVGGLGVAMRGRMLML</sequence>
<keyword evidence="2" id="KW-0285">Flavoprotein</keyword>
<comment type="cofactor">
    <cofactor evidence="1">
        <name>FAD</name>
        <dbReference type="ChEBI" id="CHEBI:57692"/>
    </cofactor>
</comment>
<keyword evidence="4" id="KW-0560">Oxidoreductase</keyword>
<feature type="domain" description="FAD/NAD(P)-binding" evidence="5">
    <location>
        <begin position="13"/>
        <end position="80"/>
    </location>
</feature>
<dbReference type="PANTHER" id="PTHR43557">
    <property type="entry name" value="APOPTOSIS-INDUCING FACTOR 1"/>
    <property type="match status" value="1"/>
</dbReference>
<dbReference type="SUPFAM" id="SSF51905">
    <property type="entry name" value="FAD/NAD(P)-binding domain"/>
    <property type="match status" value="1"/>
</dbReference>
<dbReference type="GO" id="GO:0005737">
    <property type="term" value="C:cytoplasm"/>
    <property type="evidence" value="ECO:0007669"/>
    <property type="project" value="TreeGrafter"/>
</dbReference>
<dbReference type="InterPro" id="IPR050446">
    <property type="entry name" value="FAD-oxidoreductase/Apoptosis"/>
</dbReference>
<evidence type="ECO:0000313" key="6">
    <source>
        <dbReference type="EMBL" id="PKY65622.1"/>
    </source>
</evidence>
<dbReference type="InterPro" id="IPR023753">
    <property type="entry name" value="FAD/NAD-binding_dom"/>
</dbReference>
<gene>
    <name evidence="6" type="ORF">CYJ25_08590</name>
</gene>
<dbReference type="Gene3D" id="3.50.50.60">
    <property type="entry name" value="FAD/NAD(P)-binding domain"/>
    <property type="match status" value="1"/>
</dbReference>
<dbReference type="AlphaFoldDB" id="A0A2I1I3B4"/>
<comment type="caution">
    <text evidence="6">The sequence shown here is derived from an EMBL/GenBank/DDBJ whole genome shotgun (WGS) entry which is preliminary data.</text>
</comment>
<name>A0A2I1I3B4_9ACTO</name>
<evidence type="ECO:0000256" key="4">
    <source>
        <dbReference type="ARBA" id="ARBA00023002"/>
    </source>
</evidence>
<dbReference type="InterPro" id="IPR036188">
    <property type="entry name" value="FAD/NAD-bd_sf"/>
</dbReference>
<dbReference type="Pfam" id="PF07992">
    <property type="entry name" value="Pyr_redox_2"/>
    <property type="match status" value="1"/>
</dbReference>
<proteinExistence type="predicted"/>
<organism evidence="6 7">
    <name type="scientific">Schaalia turicensis</name>
    <dbReference type="NCBI Taxonomy" id="131111"/>
    <lineage>
        <taxon>Bacteria</taxon>
        <taxon>Bacillati</taxon>
        <taxon>Actinomycetota</taxon>
        <taxon>Actinomycetes</taxon>
        <taxon>Actinomycetales</taxon>
        <taxon>Actinomycetaceae</taxon>
        <taxon>Schaalia</taxon>
    </lineage>
</organism>
<evidence type="ECO:0000256" key="2">
    <source>
        <dbReference type="ARBA" id="ARBA00022630"/>
    </source>
</evidence>
<accession>A0A2I1I3B4</accession>
<evidence type="ECO:0000256" key="1">
    <source>
        <dbReference type="ARBA" id="ARBA00001974"/>
    </source>
</evidence>
<evidence type="ECO:0000259" key="5">
    <source>
        <dbReference type="Pfam" id="PF07992"/>
    </source>
</evidence>
<reference evidence="6 7" key="1">
    <citation type="submission" date="2017-12" db="EMBL/GenBank/DDBJ databases">
        <title>Phylogenetic diversity of female urinary microbiome.</title>
        <authorList>
            <person name="Thomas-White K."/>
            <person name="Wolfe A.J."/>
        </authorList>
    </citation>
    <scope>NUCLEOTIDE SEQUENCE [LARGE SCALE GENOMIC DNA]</scope>
    <source>
        <strain evidence="6 7">UMB0250</strain>
    </source>
</reference>
<evidence type="ECO:0000313" key="7">
    <source>
        <dbReference type="Proteomes" id="UP000234545"/>
    </source>
</evidence>
<dbReference type="GO" id="GO:0016651">
    <property type="term" value="F:oxidoreductase activity, acting on NAD(P)H"/>
    <property type="evidence" value="ECO:0007669"/>
    <property type="project" value="TreeGrafter"/>
</dbReference>
<evidence type="ECO:0000256" key="3">
    <source>
        <dbReference type="ARBA" id="ARBA00022827"/>
    </source>
</evidence>
<dbReference type="PANTHER" id="PTHR43557:SF2">
    <property type="entry name" value="RIESKE DOMAIN-CONTAINING PROTEIN-RELATED"/>
    <property type="match status" value="1"/>
</dbReference>
<protein>
    <recommendedName>
        <fullName evidence="5">FAD/NAD(P)-binding domain-containing protein</fullName>
    </recommendedName>
</protein>
<dbReference type="Proteomes" id="UP000234545">
    <property type="component" value="Unassembled WGS sequence"/>
</dbReference>